<dbReference type="InterPro" id="IPR043129">
    <property type="entry name" value="ATPase_NBD"/>
</dbReference>
<dbReference type="PROSITE" id="PS01076">
    <property type="entry name" value="ACETATE_KINASE_2"/>
    <property type="match status" value="1"/>
</dbReference>
<dbReference type="GO" id="GO:0006083">
    <property type="term" value="P:acetate metabolic process"/>
    <property type="evidence" value="ECO:0007669"/>
    <property type="project" value="TreeGrafter"/>
</dbReference>
<comment type="catalytic activity">
    <reaction evidence="8 9">
        <text>butanoate + ATP = butanoyl phosphate + ADP</text>
        <dbReference type="Rhea" id="RHEA:13585"/>
        <dbReference type="ChEBI" id="CHEBI:17968"/>
        <dbReference type="ChEBI" id="CHEBI:30616"/>
        <dbReference type="ChEBI" id="CHEBI:58079"/>
        <dbReference type="ChEBI" id="CHEBI:456216"/>
        <dbReference type="EC" id="2.7.2.7"/>
    </reaction>
</comment>
<dbReference type="Proteomes" id="UP000779900">
    <property type="component" value="Unassembled WGS sequence"/>
</dbReference>
<dbReference type="AlphaFoldDB" id="A0A937XAV7"/>
<sequence length="438" mass="47720">MRDTTSMRLRGPRLEHRTNERRDSIPILIRYSHVFPALFCLGGGARIRLLLSGPPFELWCRARGLTCLGSGDRLKDMLILAINPGGGSTKVAIFDGPKTALSETVEHPPNQLVRFGHVLDQYEMRKSAVLSVLDQHKFDRTRLQAIATRGGPLRPLPGGVYRITPRVAADIRHGEYQTLHASLLGPLIGFELSRELGIPAYFVDPESTDEFRDIARVSGFKGIHRVAISHALSCRTVAQAAAKKLKKPYQKCRLVIAHLGTGITVAAHVGGKQVDANNANDDGPFSPQRAGSLPLSGIVRACYSGKYTEAAILSLFNNKGGLVSYLATDDIRRVEKAVAGGNKSAELVYRALVYQVAKEIGAYVVACEGTPDAIVLTGGLTLSERFVTDLKKWLAPLKLKLFVFPGEEEMSALASRLIAVLSGKEKELSYDKETALRG</sequence>
<dbReference type="SUPFAM" id="SSF53067">
    <property type="entry name" value="Actin-like ATPase domain"/>
    <property type="match status" value="2"/>
</dbReference>
<dbReference type="PANTHER" id="PTHR21060">
    <property type="entry name" value="ACETATE KINASE"/>
    <property type="match status" value="1"/>
</dbReference>
<evidence type="ECO:0000256" key="8">
    <source>
        <dbReference type="ARBA" id="ARBA00048596"/>
    </source>
</evidence>
<comment type="similarity">
    <text evidence="2 9 10">Belongs to the acetokinase family.</text>
</comment>
<dbReference type="Pfam" id="PF00871">
    <property type="entry name" value="Acetate_kinase"/>
    <property type="match status" value="1"/>
</dbReference>
<protein>
    <recommendedName>
        <fullName evidence="9">Probable butyrate kinase</fullName>
        <shortName evidence="9">BK</shortName>
        <ecNumber evidence="9">2.7.2.7</ecNumber>
    </recommendedName>
    <alternativeName>
        <fullName evidence="9">Branched-chain carboxylic acid kinase</fullName>
    </alternativeName>
</protein>
<evidence type="ECO:0000256" key="10">
    <source>
        <dbReference type="RuleBase" id="RU003835"/>
    </source>
</evidence>
<dbReference type="HAMAP" id="MF_00542">
    <property type="entry name" value="Butyrate_kinase"/>
    <property type="match status" value="1"/>
</dbReference>
<evidence type="ECO:0000256" key="5">
    <source>
        <dbReference type="ARBA" id="ARBA00022741"/>
    </source>
</evidence>
<dbReference type="NCBIfam" id="TIGR02707">
    <property type="entry name" value="butyr_kinase"/>
    <property type="match status" value="1"/>
</dbReference>
<dbReference type="PANTHER" id="PTHR21060:SF3">
    <property type="entry name" value="BUTYRATE KINASE 2-RELATED"/>
    <property type="match status" value="1"/>
</dbReference>
<gene>
    <name evidence="9 11" type="primary">buk</name>
    <name evidence="11" type="ORF">FJY68_00230</name>
</gene>
<comment type="caution">
    <text evidence="11">The sequence shown here is derived from an EMBL/GenBank/DDBJ whole genome shotgun (WGS) entry which is preliminary data.</text>
</comment>
<keyword evidence="5 9" id="KW-0547">Nucleotide-binding</keyword>
<dbReference type="GO" id="GO:0005524">
    <property type="term" value="F:ATP binding"/>
    <property type="evidence" value="ECO:0007669"/>
    <property type="project" value="UniProtKB-KW"/>
</dbReference>
<dbReference type="CDD" id="cd24011">
    <property type="entry name" value="ASKHA_NBD_BK"/>
    <property type="match status" value="1"/>
</dbReference>
<dbReference type="EMBL" id="VGIR01000001">
    <property type="protein sequence ID" value="MBM3330260.1"/>
    <property type="molecule type" value="Genomic_DNA"/>
</dbReference>
<evidence type="ECO:0000256" key="2">
    <source>
        <dbReference type="ARBA" id="ARBA00008748"/>
    </source>
</evidence>
<dbReference type="GO" id="GO:0047761">
    <property type="term" value="F:butyrate kinase activity"/>
    <property type="evidence" value="ECO:0007669"/>
    <property type="project" value="UniProtKB-UniRule"/>
</dbReference>
<organism evidence="11 12">
    <name type="scientific">candidate division WOR-3 bacterium</name>
    <dbReference type="NCBI Taxonomy" id="2052148"/>
    <lineage>
        <taxon>Bacteria</taxon>
        <taxon>Bacteria division WOR-3</taxon>
    </lineage>
</organism>
<name>A0A937XAV7_UNCW3</name>
<evidence type="ECO:0000313" key="12">
    <source>
        <dbReference type="Proteomes" id="UP000779900"/>
    </source>
</evidence>
<dbReference type="PRINTS" id="PR00471">
    <property type="entry name" value="ACETATEKNASE"/>
</dbReference>
<evidence type="ECO:0000256" key="6">
    <source>
        <dbReference type="ARBA" id="ARBA00022777"/>
    </source>
</evidence>
<evidence type="ECO:0000256" key="1">
    <source>
        <dbReference type="ARBA" id="ARBA00004496"/>
    </source>
</evidence>
<comment type="subcellular location">
    <subcellularLocation>
        <location evidence="1 9">Cytoplasm</location>
    </subcellularLocation>
</comment>
<keyword evidence="7 9" id="KW-0067">ATP-binding</keyword>
<evidence type="ECO:0000313" key="11">
    <source>
        <dbReference type="EMBL" id="MBM3330260.1"/>
    </source>
</evidence>
<evidence type="ECO:0000256" key="3">
    <source>
        <dbReference type="ARBA" id="ARBA00022490"/>
    </source>
</evidence>
<dbReference type="InterPro" id="IPR000890">
    <property type="entry name" value="Aliphatic_acid_kin_short-chain"/>
</dbReference>
<evidence type="ECO:0000256" key="9">
    <source>
        <dbReference type="HAMAP-Rule" id="MF_00542"/>
    </source>
</evidence>
<dbReference type="EC" id="2.7.2.7" evidence="9"/>
<dbReference type="GO" id="GO:0005737">
    <property type="term" value="C:cytoplasm"/>
    <property type="evidence" value="ECO:0007669"/>
    <property type="project" value="UniProtKB-SubCell"/>
</dbReference>
<keyword evidence="6 9" id="KW-0418">Kinase</keyword>
<dbReference type="InterPro" id="IPR011245">
    <property type="entry name" value="Butyrate_kin"/>
</dbReference>
<dbReference type="Gene3D" id="3.30.420.40">
    <property type="match status" value="2"/>
</dbReference>
<dbReference type="InterPro" id="IPR023865">
    <property type="entry name" value="Aliphatic_acid_kinase_CS"/>
</dbReference>
<accession>A0A937XAV7</accession>
<keyword evidence="4 9" id="KW-0808">Transferase</keyword>
<keyword evidence="3 9" id="KW-0963">Cytoplasm</keyword>
<proteinExistence type="inferred from homology"/>
<evidence type="ECO:0000256" key="7">
    <source>
        <dbReference type="ARBA" id="ARBA00022840"/>
    </source>
</evidence>
<dbReference type="NCBIfam" id="NF002834">
    <property type="entry name" value="PRK03011.1-5"/>
    <property type="match status" value="1"/>
</dbReference>
<evidence type="ECO:0000256" key="4">
    <source>
        <dbReference type="ARBA" id="ARBA00022679"/>
    </source>
</evidence>
<dbReference type="GO" id="GO:0008776">
    <property type="term" value="F:acetate kinase activity"/>
    <property type="evidence" value="ECO:0007669"/>
    <property type="project" value="TreeGrafter"/>
</dbReference>
<reference evidence="11" key="1">
    <citation type="submission" date="2019-03" db="EMBL/GenBank/DDBJ databases">
        <title>Lake Tanganyika Metagenome-Assembled Genomes (MAGs).</title>
        <authorList>
            <person name="Tran P."/>
        </authorList>
    </citation>
    <scope>NUCLEOTIDE SEQUENCE</scope>
    <source>
        <strain evidence="11">K_DeepCast_150m_m2_040</strain>
    </source>
</reference>